<proteinExistence type="predicted"/>
<protein>
    <submittedName>
        <fullName evidence="3">Gp8</fullName>
    </submittedName>
</protein>
<sequence length="744" mass="78718">MWPAPGEALDRTVLAEQAVENLYREALSRWIPDVRAAVLPTMLTAAAADQQPQEPLPPHTTAVSSTTATGSWGVTTEVVIIAGITLLWSAAVIETMRALGIPLPELPDVPGPAYDERVLKIVDAAVTDMNSAEILQAADMVDADPGLSAARDTVVAAQRVEAANIPAVVQAKVEAAVQAAESPAGAAPSVTEQRAAATQALDPAGETLTGIAQTKSYQTAGLLNNAVITAAQQQNTEFGEQLDKTWIATNDAKTRATHWAADGSRVPIDAKFTVGGAELAYPGDPTGPPEEVYNCRCRLGILAAGEPLPTEVDRHTERLDGRDSTAVNRGGRTQAEEIQRRRDAGNVRARDTADGVGRVASIDVEEYVMTDVVEPDVIDEPEPDFASAITALTAASATAEPRLRTYDPRMFEDPKLTGPTAPTMNNETGRIYGHLAEWGHVIRGGRDVTPRNRNGYRNFHTSQVPLNNGKQLSVGRLTVQGGHASTESGVTAAAARAHYDDVTTAFGLVRVGEDRFGIWFSGVPAPGVDPEVFQQGMTAQLSGDWRDCDGYPLDMIAAHAVNSPGFPIYSAQTGPDGREMALVASLGPQRHAPTQTHVLASVEDMKAAFAEMMAEERERAEAAARLDAALTAAQEAVGDPPPPPTPADEVDELLMRAELVAAVGPGSQMPAQFKKYWLGGAGAAKIGWGRSGDFDRCRKLINAKIMENGQKPLPDHEISGLCASLHREATGARPGHAPGEGGGH</sequence>
<dbReference type="RefSeq" id="WP_062659581.1">
    <property type="nucleotide sequence ID" value="NZ_BCSY01000111.1"/>
</dbReference>
<feature type="region of interest" description="Disordered" evidence="1">
    <location>
        <begin position="49"/>
        <end position="68"/>
    </location>
</feature>
<feature type="region of interest" description="Disordered" evidence="1">
    <location>
        <begin position="319"/>
        <end position="349"/>
    </location>
</feature>
<reference evidence="4" key="1">
    <citation type="journal article" date="2016" name="Genome Announc.">
        <title>Draft Genome Sequences of Five Rapidly Growing Mycobacterium Species, M. thermoresistibile, M. fortuitum subsp. acetamidolyticum, M. canariasense, M. brisbanense, and M. novocastrense.</title>
        <authorList>
            <person name="Katahira K."/>
            <person name="Ogura Y."/>
            <person name="Gotoh Y."/>
            <person name="Hayashi T."/>
        </authorList>
    </citation>
    <scope>NUCLEOTIDE SEQUENCE [LARGE SCALE GENOMIC DNA]</scope>
    <source>
        <strain evidence="4">JCM15298</strain>
    </source>
</reference>
<evidence type="ECO:0000256" key="1">
    <source>
        <dbReference type="SAM" id="MobiDB-lite"/>
    </source>
</evidence>
<dbReference type="AlphaFoldDB" id="A0A124E342"/>
<feature type="compositionally biased region" description="Basic and acidic residues" evidence="1">
    <location>
        <begin position="334"/>
        <end position="349"/>
    </location>
</feature>
<feature type="domain" description="Phage head morphogenesis" evidence="2">
    <location>
        <begin position="228"/>
        <end position="299"/>
    </location>
</feature>
<evidence type="ECO:0000259" key="2">
    <source>
        <dbReference type="Pfam" id="PF04233"/>
    </source>
</evidence>
<dbReference type="Proteomes" id="UP000069443">
    <property type="component" value="Unassembled WGS sequence"/>
</dbReference>
<keyword evidence="4" id="KW-1185">Reference proteome</keyword>
<evidence type="ECO:0000313" key="4">
    <source>
        <dbReference type="Proteomes" id="UP000069443"/>
    </source>
</evidence>
<dbReference type="OrthoDB" id="4751040at2"/>
<accession>A0A124E342</accession>
<dbReference type="EMBL" id="BCSY01000111">
    <property type="protein sequence ID" value="GAS98810.1"/>
    <property type="molecule type" value="Genomic_DNA"/>
</dbReference>
<evidence type="ECO:0000313" key="3">
    <source>
        <dbReference type="EMBL" id="GAS98810.1"/>
    </source>
</evidence>
<dbReference type="STRING" id="228230.RMCC_5775"/>
<reference evidence="4" key="2">
    <citation type="submission" date="2016-02" db="EMBL/GenBank/DDBJ databases">
        <title>Draft genome sequence of five rapidly growing Mycobacterium species.</title>
        <authorList>
            <person name="Katahira K."/>
            <person name="Gotou Y."/>
            <person name="Iida K."/>
            <person name="Ogura Y."/>
            <person name="Hayashi T."/>
        </authorList>
    </citation>
    <scope>NUCLEOTIDE SEQUENCE [LARGE SCALE GENOMIC DNA]</scope>
    <source>
        <strain evidence="4">JCM15298</strain>
    </source>
</reference>
<organism evidence="3 4">
    <name type="scientific">Mycolicibacterium canariasense</name>
    <name type="common">Mycobacterium canariasense</name>
    <dbReference type="NCBI Taxonomy" id="228230"/>
    <lineage>
        <taxon>Bacteria</taxon>
        <taxon>Bacillati</taxon>
        <taxon>Actinomycetota</taxon>
        <taxon>Actinomycetes</taxon>
        <taxon>Mycobacteriales</taxon>
        <taxon>Mycobacteriaceae</taxon>
        <taxon>Mycolicibacterium</taxon>
    </lineage>
</organism>
<comment type="caution">
    <text evidence="3">The sequence shown here is derived from an EMBL/GenBank/DDBJ whole genome shotgun (WGS) entry which is preliminary data.</text>
</comment>
<gene>
    <name evidence="3" type="ORF">RMCC_5775</name>
</gene>
<name>A0A124E342_MYCCR</name>
<dbReference type="Pfam" id="PF04233">
    <property type="entry name" value="Phage_Mu_F"/>
    <property type="match status" value="1"/>
</dbReference>
<dbReference type="InterPro" id="IPR006528">
    <property type="entry name" value="Phage_head_morphogenesis_dom"/>
</dbReference>